<accession>A0A080M6V9</accession>
<feature type="region of interest" description="Disordered" evidence="1">
    <location>
        <begin position="21"/>
        <end position="66"/>
    </location>
</feature>
<name>A0A080M6V9_9PROT</name>
<comment type="caution">
    <text evidence="2">The sequence shown here is derived from an EMBL/GenBank/DDBJ whole genome shotgun (WGS) entry which is preliminary data.</text>
</comment>
<evidence type="ECO:0000256" key="1">
    <source>
        <dbReference type="SAM" id="MobiDB-lite"/>
    </source>
</evidence>
<dbReference type="AlphaFoldDB" id="A0A080M6V9"/>
<reference evidence="2" key="1">
    <citation type="submission" date="2014-02" db="EMBL/GenBank/DDBJ databases">
        <title>Expanding our view of genomic diversity in Candidatus Accumulibacter clades.</title>
        <authorList>
            <person name="Skennerton C.T."/>
            <person name="Barr J.J."/>
            <person name="Slater F.R."/>
            <person name="Bond P.L."/>
            <person name="Tyson G.W."/>
        </authorList>
    </citation>
    <scope>NUCLEOTIDE SEQUENCE [LARGE SCALE GENOMIC DNA]</scope>
</reference>
<organism evidence="2 3">
    <name type="scientific">Candidatus Accumulibacter cognatus</name>
    <dbReference type="NCBI Taxonomy" id="2954383"/>
    <lineage>
        <taxon>Bacteria</taxon>
        <taxon>Pseudomonadati</taxon>
        <taxon>Pseudomonadota</taxon>
        <taxon>Betaproteobacteria</taxon>
        <taxon>Candidatus Accumulibacter</taxon>
    </lineage>
</organism>
<gene>
    <name evidence="2" type="ORF">AW06_002182</name>
</gene>
<protein>
    <submittedName>
        <fullName evidence="2">Uncharacterized protein</fullName>
    </submittedName>
</protein>
<proteinExistence type="predicted"/>
<sequence>MVSKPDSRVRPLFQDAAAASVAPVCPPLASNPAEAAPRPAEPEGSPPARQVRPLELPPAQPPPQAKARIAPLRLPERAAFSSPLPVSTPAPVQALLLPERALPAAAEPAYAPASLLFDEGRGSDLERLKRQAIEALPAISARQLDALDQAIRELLPVEVANLAAWGNPLLRRVEAMTIELQRLTAVVVSWNAGELIERCNRAMGAAGLWKIFQRNSPGSLKPALELILAQAAPTLDALDVLAGRFVPCRDDLFASLLLFKIAPQVLALRDIEAEALSRRGHLLTLSAQHFDLLEPQLEQLRRQVITWQSEIEQLVRVTIPVWELAHGKASG</sequence>
<evidence type="ECO:0000313" key="3">
    <source>
        <dbReference type="Proteomes" id="UP000021315"/>
    </source>
</evidence>
<feature type="compositionally biased region" description="Low complexity" evidence="1">
    <location>
        <begin position="21"/>
        <end position="49"/>
    </location>
</feature>
<dbReference type="Proteomes" id="UP000021315">
    <property type="component" value="Unassembled WGS sequence"/>
</dbReference>
<dbReference type="STRING" id="1453999.AW06_002182"/>
<dbReference type="EMBL" id="JDST02000047">
    <property type="protein sequence ID" value="KFB76706.1"/>
    <property type="molecule type" value="Genomic_DNA"/>
</dbReference>
<keyword evidence="3" id="KW-1185">Reference proteome</keyword>
<feature type="compositionally biased region" description="Pro residues" evidence="1">
    <location>
        <begin position="55"/>
        <end position="64"/>
    </location>
</feature>
<evidence type="ECO:0000313" key="2">
    <source>
        <dbReference type="EMBL" id="KFB76706.1"/>
    </source>
</evidence>